<dbReference type="Proteomes" id="UP000692954">
    <property type="component" value="Unassembled WGS sequence"/>
</dbReference>
<feature type="transmembrane region" description="Helical" evidence="1">
    <location>
        <begin position="1674"/>
        <end position="1696"/>
    </location>
</feature>
<gene>
    <name evidence="2" type="ORF">PSON_ATCC_30995.1.T1100117</name>
</gene>
<keyword evidence="3" id="KW-1185">Reference proteome</keyword>
<keyword evidence="1" id="KW-0472">Membrane</keyword>
<keyword evidence="1" id="KW-1133">Transmembrane helix</keyword>
<proteinExistence type="predicted"/>
<evidence type="ECO:0008006" key="4">
    <source>
        <dbReference type="Google" id="ProtNLM"/>
    </source>
</evidence>
<name>A0A8S1QP16_9CILI</name>
<protein>
    <recommendedName>
        <fullName evidence="4">Transmembrane protein</fullName>
    </recommendedName>
</protein>
<evidence type="ECO:0000313" key="3">
    <source>
        <dbReference type="Proteomes" id="UP000692954"/>
    </source>
</evidence>
<comment type="caution">
    <text evidence="2">The sequence shown here is derived from an EMBL/GenBank/DDBJ whole genome shotgun (WGS) entry which is preliminary data.</text>
</comment>
<accession>A0A8S1QP16</accession>
<evidence type="ECO:0000313" key="2">
    <source>
        <dbReference type="EMBL" id="CAD8116240.1"/>
    </source>
</evidence>
<dbReference type="PANTHER" id="PTHR31600">
    <property type="entry name" value="TINY MACROCYSTS PROTEIN B-RELATED"/>
    <property type="match status" value="1"/>
</dbReference>
<feature type="transmembrane region" description="Helical" evidence="1">
    <location>
        <begin position="254"/>
        <end position="273"/>
    </location>
</feature>
<feature type="transmembrane region" description="Helical" evidence="1">
    <location>
        <begin position="1288"/>
        <end position="1310"/>
    </location>
</feature>
<reference evidence="2" key="1">
    <citation type="submission" date="2021-01" db="EMBL/GenBank/DDBJ databases">
        <authorList>
            <consortium name="Genoscope - CEA"/>
            <person name="William W."/>
        </authorList>
    </citation>
    <scope>NUCLEOTIDE SEQUENCE</scope>
</reference>
<keyword evidence="1" id="KW-0812">Transmembrane</keyword>
<dbReference type="PANTHER" id="PTHR31600:SF2">
    <property type="entry name" value="GAMETE ENRICHED GENE 10 PROTEIN-RELATED"/>
    <property type="match status" value="1"/>
</dbReference>
<dbReference type="OrthoDB" id="299205at2759"/>
<feature type="transmembrane region" description="Helical" evidence="1">
    <location>
        <begin position="21"/>
        <end position="42"/>
    </location>
</feature>
<sequence length="1730" mass="203857">MRITLIENLTLIAHSQHQNQAGNTLISVILIIPYIQYLSLLLPSHGWSYWNYKDGYLQFIQKACSYFTITPFFEFENNFIYYPFTIFSLIIMVGLILYLSIFTLEIESKDKKIKYKEGRTSTLCTIILFTIQTLQIPCYKFYIQQIIEAQQKNLQNQLILNIISIILYCLYIFMSEYFLRQYSFTPYHPMQQKFTRLNAYQILLNLAAIILTLEQESELQNLIGLLVLHSIFILKMLNYLYYKPEAPHKNMIHFEISFTLESIAILITVNVFSENQIFPERQIGIYIMFIFSLGMILGNLIFTFLLQFIFDQRTRYLYQIYQLYSYIGNITSNSITTYNLIIYQLINDKNFSQFQRKVILNKKSTQMQDYFKLGLYIVTEIFINLKEQQKTDLEELQLLFVSFLALIRNKPLIAYVEFKKFEQNVNIKKSQYFQLMKGRIDRHLQNKITAIQLIYEKEQSYLKNPTLLKSVSPTELYEYCLIEQKFQEKVYDLIQLKISIWEFQITGCKTLYNFEDFAINLSKQIIECIFYLRSQSIYVIQEEYIKNCDDILRLKICSMFHSFVLNDYYSAHICEQKIQDIMKVETTYEQNVITRSNILKDETILIIISIVKQLGLILNQSKSQLANYFGYTNTEFQQIVDLKELMPQYFGSKHDQFLQAYIKDPRSDLAYKETLTFAQGKNGFLIPQYLNIYNNFVINDDFTIIGSLTKEREIHNYLIFDEYGKCIGITQQLSKLLVPQNHLEYFLANINSFFVYMFLPHIHIYMNDVLNNSINNNEGVIQQKSVLLYVFSDFIDLQKMHHTILSSYQQPSQKFVQQTGVFQQQFEQMNSLITSPRNGNTKRLISETKPSNLMEDFKNLEQSSLDFFKIGQKQQYQKQNIITTQQNQTSIKENEIIDFLNAIEVLQKTIYFCTAKIQLSTLGKKENKQHYFILELSEFIDKSNQQDDERKQIRRQNLPIRKVTQRKSSHKHSFVQQFQTIPKSPDYQMDSSLMSPNGSVLQKKSFLDKSPVNSQILNYVSEKRLNLMGSLGQAHSESFSEELFSNEIQQVFQHQKEYKSNHQVGILKSQSSTKSGTTRQTAIEIVNKFKTKTSLISSLAIISLIKFIVLILFIIFLCINLTQINIFNNQVTKFITDINLPINLNKYFLNLFTYSWITSLQINNILNTSQFINNQMKIQNQRMETTFINLTTMYSNFISLEDNGYLENLNITHVDNTIYVQNVDFTDYIYHLQQIGYRLLHFESNQIYLSNLLKYRLNFANIIRNNFKIIQSLGLYYTDQQDGKIAVLFNQILIEIILIGIFILSQLFFWRKIEQYCQKILLLINRLTEKGAENQIIKFRLIGQIIKQTFGELGFKQQNCYKLCYTDMLSGKKGLKQYKSKVQSILIKSNGAKQQEILAKKSNSSTIPLNSRITNVQVNIIMKLIYIVINLSLLSFFFLGDYLLYKDQSQQLNPAYELAMDYIQFYLKFENTVSIALMIKSQQQIYYVMEEVIKEEKLILNQYDQEVNVTKFLQEAYSFNHSDLSSIYQKIIDSDIINDEDETSILTLYNNDFCLFFNSNDIPFCDKNLTQQEFKTQFGAYESKDNNSQLLKSGIVGIVSKMDVFLLQQYEYEYQTGKLDDDLIKLNQQLNSQDFNNIVVQHYLDTYQGFEEFFNLIQVSTINLITKQQNTQDLYQYMIGIFLVVFLIVSSIFMIIRMNLRLIQLRLLITLLPVEIMLDIYTISLLKILQ</sequence>
<feature type="transmembrane region" description="Helical" evidence="1">
    <location>
        <begin position="194"/>
        <end position="213"/>
    </location>
</feature>
<dbReference type="EMBL" id="CAJJDN010000110">
    <property type="protein sequence ID" value="CAD8116240.1"/>
    <property type="molecule type" value="Genomic_DNA"/>
</dbReference>
<feature type="transmembrane region" description="Helical" evidence="1">
    <location>
        <begin position="219"/>
        <end position="242"/>
    </location>
</feature>
<feature type="transmembrane region" description="Helical" evidence="1">
    <location>
        <begin position="154"/>
        <end position="173"/>
    </location>
</feature>
<dbReference type="InterPro" id="IPR052994">
    <property type="entry name" value="Tiny_macrocysts_regulators"/>
</dbReference>
<feature type="transmembrane region" description="Helical" evidence="1">
    <location>
        <begin position="80"/>
        <end position="101"/>
    </location>
</feature>
<evidence type="ECO:0000256" key="1">
    <source>
        <dbReference type="SAM" id="Phobius"/>
    </source>
</evidence>
<organism evidence="2 3">
    <name type="scientific">Paramecium sonneborni</name>
    <dbReference type="NCBI Taxonomy" id="65129"/>
    <lineage>
        <taxon>Eukaryota</taxon>
        <taxon>Sar</taxon>
        <taxon>Alveolata</taxon>
        <taxon>Ciliophora</taxon>
        <taxon>Intramacronucleata</taxon>
        <taxon>Oligohymenophorea</taxon>
        <taxon>Peniculida</taxon>
        <taxon>Parameciidae</taxon>
        <taxon>Paramecium</taxon>
    </lineage>
</organism>
<feature type="transmembrane region" description="Helical" evidence="1">
    <location>
        <begin position="1095"/>
        <end position="1117"/>
    </location>
</feature>
<feature type="transmembrane region" description="Helical" evidence="1">
    <location>
        <begin position="1424"/>
        <end position="1445"/>
    </location>
</feature>
<feature type="transmembrane region" description="Helical" evidence="1">
    <location>
        <begin position="285"/>
        <end position="310"/>
    </location>
</feature>